<accession>A0ABS7HNT6</accession>
<protein>
    <submittedName>
        <fullName evidence="2">Glycosyltransferase</fullName>
    </submittedName>
</protein>
<keyword evidence="3" id="KW-1185">Reference proteome</keyword>
<dbReference type="Pfam" id="PF06722">
    <property type="entry name" value="EryCIII-like_C"/>
    <property type="match status" value="1"/>
</dbReference>
<dbReference type="CDD" id="cd03784">
    <property type="entry name" value="GT1_Gtf-like"/>
    <property type="match status" value="1"/>
</dbReference>
<reference evidence="2 3" key="1">
    <citation type="journal article" date="2021" name="MBio">
        <title>Poor Competitiveness of Bradyrhizobium in Pigeon Pea Root Colonization in Indian Soils.</title>
        <authorList>
            <person name="Chalasani D."/>
            <person name="Basu A."/>
            <person name="Pullabhotla S.V.S.R.N."/>
            <person name="Jorrin B."/>
            <person name="Neal A.L."/>
            <person name="Poole P.S."/>
            <person name="Podile A.R."/>
            <person name="Tkacz A."/>
        </authorList>
    </citation>
    <scope>NUCLEOTIDE SEQUENCE [LARGE SCALE GENOMIC DNA]</scope>
    <source>
        <strain evidence="2 3">HU14</strain>
    </source>
</reference>
<evidence type="ECO:0000259" key="1">
    <source>
        <dbReference type="Pfam" id="PF06722"/>
    </source>
</evidence>
<gene>
    <name evidence="2" type="ORF">JNB62_08400</name>
</gene>
<dbReference type="InterPro" id="IPR002213">
    <property type="entry name" value="UDP_glucos_trans"/>
</dbReference>
<dbReference type="RefSeq" id="WP_220300419.1">
    <property type="nucleotide sequence ID" value="NZ_JAEUAW010000005.1"/>
</dbReference>
<dbReference type="EMBL" id="JAEUAW010000005">
    <property type="protein sequence ID" value="MBW9093699.1"/>
    <property type="molecule type" value="Genomic_DNA"/>
</dbReference>
<evidence type="ECO:0000313" key="3">
    <source>
        <dbReference type="Proteomes" id="UP001196843"/>
    </source>
</evidence>
<dbReference type="Proteomes" id="UP001196843">
    <property type="component" value="Unassembled WGS sequence"/>
</dbReference>
<dbReference type="InterPro" id="IPR050426">
    <property type="entry name" value="Glycosyltransferase_28"/>
</dbReference>
<dbReference type="InterPro" id="IPR010610">
    <property type="entry name" value="EryCIII-like_C"/>
</dbReference>
<feature type="domain" description="Erythromycin biosynthesis protein CIII-like C-terminal" evidence="1">
    <location>
        <begin position="282"/>
        <end position="404"/>
    </location>
</feature>
<comment type="caution">
    <text evidence="2">The sequence shown here is derived from an EMBL/GenBank/DDBJ whole genome shotgun (WGS) entry which is preliminary data.</text>
</comment>
<dbReference type="SUPFAM" id="SSF53756">
    <property type="entry name" value="UDP-Glycosyltransferase/glycogen phosphorylase"/>
    <property type="match status" value="1"/>
</dbReference>
<proteinExistence type="predicted"/>
<sequence length="422" mass="44636">MGRFLLTAMPFTGHVAPLTAVARELVQRGHDVRFYTGSRFRSRVESVGARLVPWQTAPDFDENDLAATFPRLVGKKGMQQLLVNVVDCFIRTAPAQVAYLAAEWEREPWDAQAADETSVGAVLFSERERMPRATVAVVPLQLPGPEGPPSGMGLRPGTNALTRMRDAALRGLVPVISRPLVKALDEAQAAVGLSARGRTMDRIVFSPTLIVASGSSLLDYGRDDRPSHLHFVGELAAQSRPASPDALPPCWGELDGRRVVLVTQGTQNIDPDDLVRPALTALADRDVLVVATTGVPGRDAFPFPVPSNARVAGFAPYGALLPRIDLAITNGGWGGTLAMLGRGIPLIVAGGDLDKPEVAARVAWSGAGVNLRTGIPKAPAVAAAVDRVLGRSSFREAAARVGAQLRSLGGAARAAELLEGML</sequence>
<organism evidence="2 3">
    <name type="scientific">Microbacterium jejuense</name>
    <dbReference type="NCBI Taxonomy" id="1263637"/>
    <lineage>
        <taxon>Bacteria</taxon>
        <taxon>Bacillati</taxon>
        <taxon>Actinomycetota</taxon>
        <taxon>Actinomycetes</taxon>
        <taxon>Micrococcales</taxon>
        <taxon>Microbacteriaceae</taxon>
        <taxon>Microbacterium</taxon>
    </lineage>
</organism>
<evidence type="ECO:0000313" key="2">
    <source>
        <dbReference type="EMBL" id="MBW9093699.1"/>
    </source>
</evidence>
<dbReference type="PANTHER" id="PTHR48050:SF13">
    <property type="entry name" value="STEROL 3-BETA-GLUCOSYLTRANSFERASE UGT80A2"/>
    <property type="match status" value="1"/>
</dbReference>
<name>A0ABS7HNT6_9MICO</name>
<dbReference type="Gene3D" id="3.40.50.2000">
    <property type="entry name" value="Glycogen Phosphorylase B"/>
    <property type="match status" value="2"/>
</dbReference>
<dbReference type="PANTHER" id="PTHR48050">
    <property type="entry name" value="STEROL 3-BETA-GLUCOSYLTRANSFERASE"/>
    <property type="match status" value="1"/>
</dbReference>